<dbReference type="GO" id="GO:0006508">
    <property type="term" value="P:proteolysis"/>
    <property type="evidence" value="ECO:0007669"/>
    <property type="project" value="InterPro"/>
</dbReference>
<dbReference type="GO" id="GO:0047372">
    <property type="term" value="F:monoacylglycerol lipase activity"/>
    <property type="evidence" value="ECO:0007669"/>
    <property type="project" value="TreeGrafter"/>
</dbReference>
<dbReference type="PRINTS" id="PR00793">
    <property type="entry name" value="PROAMNOPTASE"/>
</dbReference>
<evidence type="ECO:0000313" key="5">
    <source>
        <dbReference type="Proteomes" id="UP000231019"/>
    </source>
</evidence>
<gene>
    <name evidence="4" type="ORF">COW36_12450</name>
</gene>
<dbReference type="EMBL" id="PFFQ01000037">
    <property type="protein sequence ID" value="PIW16571.1"/>
    <property type="molecule type" value="Genomic_DNA"/>
</dbReference>
<dbReference type="PANTHER" id="PTHR43798:SF33">
    <property type="entry name" value="HYDROLASE, PUTATIVE (AFU_ORTHOLOGUE AFUA_2G14860)-RELATED"/>
    <property type="match status" value="1"/>
</dbReference>
<accession>A0A2M7G492</accession>
<comment type="caution">
    <text evidence="4">The sequence shown here is derived from an EMBL/GenBank/DDBJ whole genome shotgun (WGS) entry which is preliminary data.</text>
</comment>
<dbReference type="Gene3D" id="3.40.50.1820">
    <property type="entry name" value="alpha/beta hydrolase"/>
    <property type="match status" value="1"/>
</dbReference>
<proteinExistence type="inferred from homology"/>
<evidence type="ECO:0000256" key="1">
    <source>
        <dbReference type="ARBA" id="ARBA00010088"/>
    </source>
</evidence>
<feature type="domain" description="AB hydrolase-1" evidence="3">
    <location>
        <begin position="67"/>
        <end position="317"/>
    </location>
</feature>
<evidence type="ECO:0000256" key="2">
    <source>
        <dbReference type="ARBA" id="ARBA00022801"/>
    </source>
</evidence>
<dbReference type="InterPro" id="IPR050266">
    <property type="entry name" value="AB_hydrolase_sf"/>
</dbReference>
<keyword evidence="2" id="KW-0378">Hydrolase</keyword>
<dbReference type="InterPro" id="IPR029058">
    <property type="entry name" value="AB_hydrolase_fold"/>
</dbReference>
<dbReference type="Pfam" id="PF00561">
    <property type="entry name" value="Abhydrolase_1"/>
    <property type="match status" value="1"/>
</dbReference>
<dbReference type="InterPro" id="IPR002410">
    <property type="entry name" value="Peptidase_S33"/>
</dbReference>
<name>A0A2M7G492_9BACT</name>
<comment type="similarity">
    <text evidence="1">Belongs to the peptidase S33 family.</text>
</comment>
<evidence type="ECO:0000313" key="4">
    <source>
        <dbReference type="EMBL" id="PIW16571.1"/>
    </source>
</evidence>
<dbReference type="PANTHER" id="PTHR43798">
    <property type="entry name" value="MONOACYLGLYCEROL LIPASE"/>
    <property type="match status" value="1"/>
</dbReference>
<dbReference type="GO" id="GO:0008233">
    <property type="term" value="F:peptidase activity"/>
    <property type="evidence" value="ECO:0007669"/>
    <property type="project" value="InterPro"/>
</dbReference>
<dbReference type="GO" id="GO:0046464">
    <property type="term" value="P:acylglycerol catabolic process"/>
    <property type="evidence" value="ECO:0007669"/>
    <property type="project" value="TreeGrafter"/>
</dbReference>
<reference evidence="4 5" key="1">
    <citation type="submission" date="2017-09" db="EMBL/GenBank/DDBJ databases">
        <title>Depth-based differentiation of microbial function through sediment-hosted aquifers and enrichment of novel symbionts in the deep terrestrial subsurface.</title>
        <authorList>
            <person name="Probst A.J."/>
            <person name="Ladd B."/>
            <person name="Jarett J.K."/>
            <person name="Geller-Mcgrath D.E."/>
            <person name="Sieber C.M."/>
            <person name="Emerson J.B."/>
            <person name="Anantharaman K."/>
            <person name="Thomas B.C."/>
            <person name="Malmstrom R."/>
            <person name="Stieglmeier M."/>
            <person name="Klingl A."/>
            <person name="Woyke T."/>
            <person name="Ryan C.M."/>
            <person name="Banfield J.F."/>
        </authorList>
    </citation>
    <scope>NUCLEOTIDE SEQUENCE [LARGE SCALE GENOMIC DNA]</scope>
    <source>
        <strain evidence="4">CG17_big_fil_post_rev_8_21_14_2_50_48_46</strain>
    </source>
</reference>
<evidence type="ECO:0000259" key="3">
    <source>
        <dbReference type="Pfam" id="PF00561"/>
    </source>
</evidence>
<dbReference type="Proteomes" id="UP000231019">
    <property type="component" value="Unassembled WGS sequence"/>
</dbReference>
<dbReference type="SUPFAM" id="SSF53474">
    <property type="entry name" value="alpha/beta-Hydrolases"/>
    <property type="match status" value="1"/>
</dbReference>
<dbReference type="InterPro" id="IPR000073">
    <property type="entry name" value="AB_hydrolase_1"/>
</dbReference>
<sequence length="338" mass="37956">MKRGFLTFLSALVVMAAGPFLLFAATYLLTWRSYPVKATVETDSNLPRVVLKQMTLHAETFGPPQAPVLVVLHDGPGADYRSLLPLKSLSDQFRVVFYDQRGSGLSARVPENKLSVQQALEELEALVDHISPDQAVSFFGHGWGGMLATAYAGRHPQRTASLILAEPGFLNTEMAHKILPELSRTSAGFIFNTTLSWIKSLHIQEPDREAAADFVYSQIRVQPRYHCPQKLPTAESYWRGGFKAWKTITQSTFTKQGQIAIDFIKDPKSFQKPVLFLISECNTLTGKTFQNHQMRLFQQVKKAEIKHSGHEFLLDNPQATLAQVRSFLNPSEQKPELK</sequence>
<dbReference type="AlphaFoldDB" id="A0A2M7G492"/>
<dbReference type="GO" id="GO:0016020">
    <property type="term" value="C:membrane"/>
    <property type="evidence" value="ECO:0007669"/>
    <property type="project" value="TreeGrafter"/>
</dbReference>
<dbReference type="PRINTS" id="PR00111">
    <property type="entry name" value="ABHYDROLASE"/>
</dbReference>
<protein>
    <recommendedName>
        <fullName evidence="3">AB hydrolase-1 domain-containing protein</fullName>
    </recommendedName>
</protein>
<organism evidence="4 5">
    <name type="scientific">bacterium (Candidatus Blackallbacteria) CG17_big_fil_post_rev_8_21_14_2_50_48_46</name>
    <dbReference type="NCBI Taxonomy" id="2014261"/>
    <lineage>
        <taxon>Bacteria</taxon>
        <taxon>Candidatus Blackallbacteria</taxon>
    </lineage>
</organism>